<keyword evidence="1" id="KW-1185">Reference proteome</keyword>
<protein>
    <submittedName>
        <fullName evidence="2">Uncharacterized protein LOC142166039</fullName>
    </submittedName>
</protein>
<proteinExistence type="predicted"/>
<reference evidence="1" key="1">
    <citation type="journal article" date="2014" name="Nat. Commun.">
        <title>The tobacco genome sequence and its comparison with those of tomato and potato.</title>
        <authorList>
            <person name="Sierro N."/>
            <person name="Battey J.N."/>
            <person name="Ouadi S."/>
            <person name="Bakaher N."/>
            <person name="Bovet L."/>
            <person name="Willig A."/>
            <person name="Goepfert S."/>
            <person name="Peitsch M.C."/>
            <person name="Ivanov N.V."/>
        </authorList>
    </citation>
    <scope>NUCLEOTIDE SEQUENCE [LARGE SCALE GENOMIC DNA]</scope>
</reference>
<sequence>MDVKLKLELDKEYEGRCIRVYLDAAEATIKEYTEADKKVVEKNFCAKKILVYGLEPKEYDRISTHDTAKEIWEALQIAYEGTTQVKQDKSDTDDSSTMAVEGEEIGYDSMLALMAQPDNDEDNGNKVDRDSLFLELEESEHTREDLVAAITDQKKNIEILRKEKSDLLAETADQRELIVNPLTNSKLECSERGNGIVSEEYFRLEDEVKALRYRMFAEIEKNELLQANLENEKGRGAGFPREKTPHNPHSKSATTSNNWPRTQCGNIGHFKEGVQAKNQSIPKDKAAAETGTGKGSGQQWFMNSGCSKHMTGNTTDFLSLKTLQGGSVSFGNGKKGTKDETGEVFVAFVRKIQVKMESRVV</sequence>
<evidence type="ECO:0000313" key="2">
    <source>
        <dbReference type="RefSeq" id="XP_075080550.1"/>
    </source>
</evidence>
<accession>A0AC58S6I6</accession>
<evidence type="ECO:0000313" key="1">
    <source>
        <dbReference type="Proteomes" id="UP000790787"/>
    </source>
</evidence>
<reference evidence="2" key="2">
    <citation type="submission" date="2025-08" db="UniProtKB">
        <authorList>
            <consortium name="RefSeq"/>
        </authorList>
    </citation>
    <scope>IDENTIFICATION</scope>
    <source>
        <tissue evidence="2">Leaf</tissue>
    </source>
</reference>
<dbReference type="RefSeq" id="XP_075080550.1">
    <property type="nucleotide sequence ID" value="XM_075224449.1"/>
</dbReference>
<organism evidence="1 2">
    <name type="scientific">Nicotiana tabacum</name>
    <name type="common">Common tobacco</name>
    <dbReference type="NCBI Taxonomy" id="4097"/>
    <lineage>
        <taxon>Eukaryota</taxon>
        <taxon>Viridiplantae</taxon>
        <taxon>Streptophyta</taxon>
        <taxon>Embryophyta</taxon>
        <taxon>Tracheophyta</taxon>
        <taxon>Spermatophyta</taxon>
        <taxon>Magnoliopsida</taxon>
        <taxon>eudicotyledons</taxon>
        <taxon>Gunneridae</taxon>
        <taxon>Pentapetalae</taxon>
        <taxon>asterids</taxon>
        <taxon>lamiids</taxon>
        <taxon>Solanales</taxon>
        <taxon>Solanaceae</taxon>
        <taxon>Nicotianoideae</taxon>
        <taxon>Nicotianeae</taxon>
        <taxon>Nicotiana</taxon>
    </lineage>
</organism>
<name>A0AC58S6I6_TOBAC</name>
<gene>
    <name evidence="2" type="primary">LOC142166039</name>
</gene>
<dbReference type="Proteomes" id="UP000790787">
    <property type="component" value="Chromosome 11"/>
</dbReference>